<gene>
    <name evidence="1" type="ORF">ON753_17135</name>
</gene>
<evidence type="ECO:0000313" key="2">
    <source>
        <dbReference type="Proteomes" id="UP001300261"/>
    </source>
</evidence>
<dbReference type="RefSeq" id="WP_265963822.1">
    <property type="nucleotide sequence ID" value="NZ_JAPEVI010000003.1"/>
</dbReference>
<proteinExistence type="predicted"/>
<protein>
    <submittedName>
        <fullName evidence="1">Uncharacterized protein</fullName>
    </submittedName>
</protein>
<keyword evidence="2" id="KW-1185">Reference proteome</keyword>
<dbReference type="Proteomes" id="UP001300261">
    <property type="component" value="Unassembled WGS sequence"/>
</dbReference>
<sequence length="198" mass="19776">MNRLLGKCFVGLFSSGFFFALILPAAAIDLNLGVANASVSTANGVNVDAGANLGGASARTSNSIGGSGSLVDSNTNANVGSLSANSRTTVGGSENLASSNTTASVGITSANVGASVGTGSANANLTIGTTGGEEGESGSGNSGFFSRMFAGDRDDAARRAVDGLTDKQIARYKVMCADILSNANSWDRDLVQMCQAMQ</sequence>
<organism evidence="1 2">
    <name type="scientific">Roseibium salinum</name>
    <dbReference type="NCBI Taxonomy" id="1604349"/>
    <lineage>
        <taxon>Bacteria</taxon>
        <taxon>Pseudomonadati</taxon>
        <taxon>Pseudomonadota</taxon>
        <taxon>Alphaproteobacteria</taxon>
        <taxon>Hyphomicrobiales</taxon>
        <taxon>Stappiaceae</taxon>
        <taxon>Roseibium</taxon>
    </lineage>
</organism>
<accession>A0ABT3R4F5</accession>
<evidence type="ECO:0000313" key="1">
    <source>
        <dbReference type="EMBL" id="MCX2724078.1"/>
    </source>
</evidence>
<reference evidence="1 2" key="1">
    <citation type="journal article" date="2016" name="Int. J. Syst. Evol. Microbiol.">
        <title>Labrenzia salina sp. nov., isolated from the rhizosphere of the halophyte Arthrocnemum macrostachyum.</title>
        <authorList>
            <person name="Camacho M."/>
            <person name="Redondo-Gomez S."/>
            <person name="Rodriguez-Llorente I."/>
            <person name="Rohde M."/>
            <person name="Sproer C."/>
            <person name="Schumann P."/>
            <person name="Klenk H.P."/>
            <person name="Montero-Calasanz M.D.C."/>
        </authorList>
    </citation>
    <scope>NUCLEOTIDE SEQUENCE [LARGE SCALE GENOMIC DNA]</scope>
    <source>
        <strain evidence="1 2">DSM 29163</strain>
    </source>
</reference>
<comment type="caution">
    <text evidence="1">The sequence shown here is derived from an EMBL/GenBank/DDBJ whole genome shotgun (WGS) entry which is preliminary data.</text>
</comment>
<dbReference type="EMBL" id="JAPEVI010000003">
    <property type="protein sequence ID" value="MCX2724078.1"/>
    <property type="molecule type" value="Genomic_DNA"/>
</dbReference>
<name>A0ABT3R4F5_9HYPH</name>